<sequence>MFSFPVHFDHSVISELENHIIEICNTCKTYPDISAAAAPVWDWASKIIPEPIAELRHEIESHEADEHFPDQYSEEKDHLLKIPLLLLEHINSR</sequence>
<dbReference type="Proteomes" id="UP000176424">
    <property type="component" value="Unassembled WGS sequence"/>
</dbReference>
<organism evidence="1 2">
    <name type="scientific">Candidatus Amesbacteria bacterium RIFOXYB1_FULL_44_23</name>
    <dbReference type="NCBI Taxonomy" id="1797263"/>
    <lineage>
        <taxon>Bacteria</taxon>
        <taxon>Candidatus Amesiibacteriota</taxon>
    </lineage>
</organism>
<reference evidence="1 2" key="1">
    <citation type="journal article" date="2016" name="Nat. Commun.">
        <title>Thousands of microbial genomes shed light on interconnected biogeochemical processes in an aquifer system.</title>
        <authorList>
            <person name="Anantharaman K."/>
            <person name="Brown C.T."/>
            <person name="Hug L.A."/>
            <person name="Sharon I."/>
            <person name="Castelle C.J."/>
            <person name="Probst A.J."/>
            <person name="Thomas B.C."/>
            <person name="Singh A."/>
            <person name="Wilkins M.J."/>
            <person name="Karaoz U."/>
            <person name="Brodie E.L."/>
            <person name="Williams K.H."/>
            <person name="Hubbard S.S."/>
            <person name="Banfield J.F."/>
        </authorList>
    </citation>
    <scope>NUCLEOTIDE SEQUENCE [LARGE SCALE GENOMIC DNA]</scope>
</reference>
<gene>
    <name evidence="1" type="ORF">A2397_00955</name>
</gene>
<protein>
    <submittedName>
        <fullName evidence="1">Uncharacterized protein</fullName>
    </submittedName>
</protein>
<evidence type="ECO:0000313" key="2">
    <source>
        <dbReference type="Proteomes" id="UP000176424"/>
    </source>
</evidence>
<proteinExistence type="predicted"/>
<comment type="caution">
    <text evidence="1">The sequence shown here is derived from an EMBL/GenBank/DDBJ whole genome shotgun (WGS) entry which is preliminary data.</text>
</comment>
<name>A0A1F4ZT64_9BACT</name>
<dbReference type="AlphaFoldDB" id="A0A1F4ZT64"/>
<dbReference type="EMBL" id="MEXR01000029">
    <property type="protein sequence ID" value="OGD09619.1"/>
    <property type="molecule type" value="Genomic_DNA"/>
</dbReference>
<accession>A0A1F4ZT64</accession>
<dbReference type="STRING" id="1797263.A2397_00955"/>
<evidence type="ECO:0000313" key="1">
    <source>
        <dbReference type="EMBL" id="OGD09619.1"/>
    </source>
</evidence>